<evidence type="ECO:0000259" key="5">
    <source>
        <dbReference type="Pfam" id="PF21279"/>
    </source>
</evidence>
<evidence type="ECO:0000313" key="6">
    <source>
        <dbReference type="EMBL" id="KXF80697.1"/>
    </source>
</evidence>
<accession>A0A135I5M6</accession>
<dbReference type="InterPro" id="IPR001608">
    <property type="entry name" value="Ala_racemase_N"/>
</dbReference>
<dbReference type="Gene3D" id="2.40.37.30">
    <property type="match status" value="2"/>
</dbReference>
<name>A0A135I5M6_9GAMM</name>
<feature type="domain" description="YhfX-like C-terminal" evidence="5">
    <location>
        <begin position="280"/>
        <end position="376"/>
    </location>
</feature>
<dbReference type="Proteomes" id="UP000070529">
    <property type="component" value="Unassembled WGS sequence"/>
</dbReference>
<dbReference type="RefSeq" id="WP_067419282.1">
    <property type="nucleotide sequence ID" value="NZ_LNTY01000050.1"/>
</dbReference>
<dbReference type="InterPro" id="IPR048449">
    <property type="entry name" value="YhfX-like_C"/>
</dbReference>
<dbReference type="InterPro" id="IPR029066">
    <property type="entry name" value="PLP-binding_barrel"/>
</dbReference>
<dbReference type="CDD" id="cd06811">
    <property type="entry name" value="PLPDE_III_yhfX_like"/>
    <property type="match status" value="1"/>
</dbReference>
<comment type="caution">
    <text evidence="6">The sequence shown here is derived from an EMBL/GenBank/DDBJ whole genome shotgun (WGS) entry which is preliminary data.</text>
</comment>
<dbReference type="InterPro" id="IPR000821">
    <property type="entry name" value="Ala_racemase"/>
</dbReference>
<protein>
    <submittedName>
        <fullName evidence="6">Uncharacterized protein</fullName>
    </submittedName>
</protein>
<dbReference type="OrthoDB" id="3189402at2"/>
<sequence>MFLEALKKQNSELIQSAILLLRQGKILPDTYVIDVDRFRENAKKIKQKADECGVKLFAMTKQLGRNPILARILIDECGFEGAVCVDFKEALSLHEQGIKIAHVGHLVQPPKHVLEKLICEIKPEIITVYSIEKAREIAEAASECGVVQDIMLKFYQEGDHLYPNQESGFRLSELDEVIDQLQTLPSINIAGITHFPCFLFDNESQTTRPTQNLVTAQKAIEKLSQKGIEITHRNYPSATSCETLPLIKAQGGTHGEPGHALTGTTPANIGGSQPETIAMVYVTEVSHVHEGRTFCFGGGNYSRSQIEGALVFADESNDGDLFPVCPSDLSSIDYYFQLDGEASVSSPVVMAFRTQLFVTRSDVALVKGISTGAPRLVGLFDTQGRQIQR</sequence>
<evidence type="ECO:0000256" key="3">
    <source>
        <dbReference type="ARBA" id="ARBA00023235"/>
    </source>
</evidence>
<keyword evidence="7" id="KW-1185">Reference proteome</keyword>
<dbReference type="GO" id="GO:0008784">
    <property type="term" value="F:alanine racemase activity"/>
    <property type="evidence" value="ECO:0007669"/>
    <property type="project" value="TreeGrafter"/>
</dbReference>
<evidence type="ECO:0000313" key="7">
    <source>
        <dbReference type="Proteomes" id="UP000070529"/>
    </source>
</evidence>
<feature type="domain" description="Alanine racemase N-terminal" evidence="4">
    <location>
        <begin position="33"/>
        <end position="266"/>
    </location>
</feature>
<gene>
    <name evidence="6" type="ORF">ATN88_08675</name>
</gene>
<dbReference type="Pfam" id="PF21279">
    <property type="entry name" value="YhfX-like_C"/>
    <property type="match status" value="1"/>
</dbReference>
<dbReference type="GO" id="GO:0030170">
    <property type="term" value="F:pyridoxal phosphate binding"/>
    <property type="evidence" value="ECO:0007669"/>
    <property type="project" value="TreeGrafter"/>
</dbReference>
<keyword evidence="3" id="KW-0413">Isomerase</keyword>
<evidence type="ECO:0000256" key="1">
    <source>
        <dbReference type="ARBA" id="ARBA00001933"/>
    </source>
</evidence>
<keyword evidence="2" id="KW-0663">Pyridoxal phosphate</keyword>
<reference evidence="6 7" key="1">
    <citation type="submission" date="2015-11" db="EMBL/GenBank/DDBJ databases">
        <title>Genomic Taxonomy of the Vibrionaceae.</title>
        <authorList>
            <person name="Gomez-Gil B."/>
            <person name="Enciso-Ibarra J."/>
        </authorList>
    </citation>
    <scope>NUCLEOTIDE SEQUENCE [LARGE SCALE GENOMIC DNA]</scope>
    <source>
        <strain evidence="6 7">CAIM 912</strain>
    </source>
</reference>
<dbReference type="PANTHER" id="PTHR30511">
    <property type="entry name" value="ALANINE RACEMASE"/>
    <property type="match status" value="1"/>
</dbReference>
<proteinExistence type="predicted"/>
<dbReference type="Pfam" id="PF01168">
    <property type="entry name" value="Ala_racemase_N"/>
    <property type="match status" value="1"/>
</dbReference>
<dbReference type="SUPFAM" id="SSF51419">
    <property type="entry name" value="PLP-binding barrel"/>
    <property type="match status" value="1"/>
</dbReference>
<dbReference type="STRING" id="294935.ATN88_08675"/>
<dbReference type="AlphaFoldDB" id="A0A135I5M6"/>
<dbReference type="EMBL" id="LNTY01000050">
    <property type="protein sequence ID" value="KXF80697.1"/>
    <property type="molecule type" value="Genomic_DNA"/>
</dbReference>
<comment type="cofactor">
    <cofactor evidence="1">
        <name>pyridoxal 5'-phosphate</name>
        <dbReference type="ChEBI" id="CHEBI:597326"/>
    </cofactor>
</comment>
<dbReference type="GO" id="GO:0005829">
    <property type="term" value="C:cytosol"/>
    <property type="evidence" value="ECO:0007669"/>
    <property type="project" value="TreeGrafter"/>
</dbReference>
<dbReference type="PANTHER" id="PTHR30511:SF3">
    <property type="entry name" value="LYSINE RACEMASE"/>
    <property type="match status" value="1"/>
</dbReference>
<organism evidence="6 7">
    <name type="scientific">Enterovibrio coralii</name>
    <dbReference type="NCBI Taxonomy" id="294935"/>
    <lineage>
        <taxon>Bacteria</taxon>
        <taxon>Pseudomonadati</taxon>
        <taxon>Pseudomonadota</taxon>
        <taxon>Gammaproteobacteria</taxon>
        <taxon>Vibrionales</taxon>
        <taxon>Vibrionaceae</taxon>
        <taxon>Enterovibrio</taxon>
    </lineage>
</organism>
<evidence type="ECO:0000256" key="2">
    <source>
        <dbReference type="ARBA" id="ARBA00022898"/>
    </source>
</evidence>
<evidence type="ECO:0000259" key="4">
    <source>
        <dbReference type="Pfam" id="PF01168"/>
    </source>
</evidence>